<evidence type="ECO:0000313" key="2">
    <source>
        <dbReference type="EMBL" id="NYD23699.1"/>
    </source>
</evidence>
<dbReference type="EMBL" id="JACCBB010000001">
    <property type="protein sequence ID" value="NYD23699.1"/>
    <property type="molecule type" value="Genomic_DNA"/>
</dbReference>
<keyword evidence="3" id="KW-1185">Reference proteome</keyword>
<feature type="compositionally biased region" description="Low complexity" evidence="1">
    <location>
        <begin position="43"/>
        <end position="56"/>
    </location>
</feature>
<feature type="region of interest" description="Disordered" evidence="1">
    <location>
        <begin position="35"/>
        <end position="61"/>
    </location>
</feature>
<name>A0A7Y9DNC2_9ACTN</name>
<dbReference type="RefSeq" id="WP_344477968.1">
    <property type="nucleotide sequence ID" value="NZ_BAAAGN010000011.1"/>
</dbReference>
<dbReference type="AlphaFoldDB" id="A0A7Y9DNC2"/>
<evidence type="ECO:0000313" key="3">
    <source>
        <dbReference type="Proteomes" id="UP000521922"/>
    </source>
</evidence>
<evidence type="ECO:0000256" key="1">
    <source>
        <dbReference type="SAM" id="MobiDB-lite"/>
    </source>
</evidence>
<sequence>MTLPVVSVVTLLTLAPHWRSPVTAQREDLVRHRATRGERVARRTGAARASSALRAVNGSPVSPRLHGHGDFTVMPMSEQWIQVFCRVVLS</sequence>
<organism evidence="2 3">
    <name type="scientific">Kineococcus aurantiacus</name>
    <dbReference type="NCBI Taxonomy" id="37633"/>
    <lineage>
        <taxon>Bacteria</taxon>
        <taxon>Bacillati</taxon>
        <taxon>Actinomycetota</taxon>
        <taxon>Actinomycetes</taxon>
        <taxon>Kineosporiales</taxon>
        <taxon>Kineosporiaceae</taxon>
        <taxon>Kineococcus</taxon>
    </lineage>
</organism>
<reference evidence="2 3" key="1">
    <citation type="submission" date="2020-07" db="EMBL/GenBank/DDBJ databases">
        <title>Sequencing the genomes of 1000 actinobacteria strains.</title>
        <authorList>
            <person name="Klenk H.-P."/>
        </authorList>
    </citation>
    <scope>NUCLEOTIDE SEQUENCE [LARGE SCALE GENOMIC DNA]</scope>
    <source>
        <strain evidence="2 3">DSM 7487</strain>
    </source>
</reference>
<dbReference type="Proteomes" id="UP000521922">
    <property type="component" value="Unassembled WGS sequence"/>
</dbReference>
<comment type="caution">
    <text evidence="2">The sequence shown here is derived from an EMBL/GenBank/DDBJ whole genome shotgun (WGS) entry which is preliminary data.</text>
</comment>
<protein>
    <submittedName>
        <fullName evidence="2">Uncharacterized protein</fullName>
    </submittedName>
</protein>
<proteinExistence type="predicted"/>
<gene>
    <name evidence="2" type="ORF">BJ968_003239</name>
</gene>
<accession>A0A7Y9DNC2</accession>